<name>A0A2N6QQG6_9BACT</name>
<dbReference type="EMBL" id="PNGJ01000006">
    <property type="protein sequence ID" value="PMC23929.1"/>
    <property type="molecule type" value="Genomic_DNA"/>
</dbReference>
<dbReference type="AlphaFoldDB" id="A0A2N6QQG6"/>
<keyword evidence="3" id="KW-0326">Glycosidase</keyword>
<dbReference type="Gene3D" id="2.115.10.20">
    <property type="entry name" value="Glycosyl hydrolase domain, family 43"/>
    <property type="match status" value="1"/>
</dbReference>
<dbReference type="GO" id="GO:0005975">
    <property type="term" value="P:carbohydrate metabolic process"/>
    <property type="evidence" value="ECO:0007669"/>
    <property type="project" value="InterPro"/>
</dbReference>
<evidence type="ECO:0008006" key="6">
    <source>
        <dbReference type="Google" id="ProtNLM"/>
    </source>
</evidence>
<proteinExistence type="inferred from homology"/>
<dbReference type="Proteomes" id="UP000235564">
    <property type="component" value="Unassembled WGS sequence"/>
</dbReference>
<keyword evidence="2" id="KW-0378">Hydrolase</keyword>
<evidence type="ECO:0000256" key="2">
    <source>
        <dbReference type="ARBA" id="ARBA00022801"/>
    </source>
</evidence>
<evidence type="ECO:0000313" key="4">
    <source>
        <dbReference type="EMBL" id="PMC23929.1"/>
    </source>
</evidence>
<dbReference type="Pfam" id="PF04616">
    <property type="entry name" value="Glyco_hydro_43"/>
    <property type="match status" value="1"/>
</dbReference>
<organism evidence="4 5">
    <name type="scientific">Hoylesella buccalis</name>
    <dbReference type="NCBI Taxonomy" id="28127"/>
    <lineage>
        <taxon>Bacteria</taxon>
        <taxon>Pseudomonadati</taxon>
        <taxon>Bacteroidota</taxon>
        <taxon>Bacteroidia</taxon>
        <taxon>Bacteroidales</taxon>
        <taxon>Prevotellaceae</taxon>
        <taxon>Hoylesella</taxon>
    </lineage>
</organism>
<reference evidence="4 5" key="1">
    <citation type="submission" date="2017-09" db="EMBL/GenBank/DDBJ databases">
        <title>Bacterial strain isolated from the female urinary microbiota.</title>
        <authorList>
            <person name="Thomas-White K."/>
            <person name="Kumar N."/>
            <person name="Forster S."/>
            <person name="Putonti C."/>
            <person name="Lawley T."/>
            <person name="Wolfe A.J."/>
        </authorList>
    </citation>
    <scope>NUCLEOTIDE SEQUENCE [LARGE SCALE GENOMIC DNA]</scope>
    <source>
        <strain evidence="4 5">UMB0536</strain>
    </source>
</reference>
<evidence type="ECO:0000313" key="5">
    <source>
        <dbReference type="Proteomes" id="UP000235564"/>
    </source>
</evidence>
<sequence>MIDTEFSFCVLIKGLIYVNYAFVTVNSDIVWKKKVEGWPDYTWRGTQILRADKPDGPFLPLSTHQQTPLDEMALDGTLWVEDGVPYMVYCHEWVQLGDGAVNVIRLSPDLSKAVGAPQMLFRGSAAPWATSTGMEEKGLPISIITDGCYLYRTRTGKLLMIWSSYHKGEYTMGIAESVTGKISGPWKQQPEPIYRNDGGHGMLFHTFSGQLCLTLHQPNKSEERVHIFKVDDLDNTLRLGAEIDQE</sequence>
<accession>A0A2N6QQG6</accession>
<dbReference type="InterPro" id="IPR023296">
    <property type="entry name" value="Glyco_hydro_beta-prop_sf"/>
</dbReference>
<gene>
    <name evidence="4" type="ORF">CJ231_08530</name>
</gene>
<comment type="similarity">
    <text evidence="1">Belongs to the glycosyl hydrolase 43 family.</text>
</comment>
<dbReference type="GO" id="GO:0004553">
    <property type="term" value="F:hydrolase activity, hydrolyzing O-glycosyl compounds"/>
    <property type="evidence" value="ECO:0007669"/>
    <property type="project" value="InterPro"/>
</dbReference>
<dbReference type="OrthoDB" id="9763933at2"/>
<protein>
    <recommendedName>
        <fullName evidence="6">Glycoside hydrolase</fullName>
    </recommendedName>
</protein>
<dbReference type="SUPFAM" id="SSF75005">
    <property type="entry name" value="Arabinanase/levansucrase/invertase"/>
    <property type="match status" value="1"/>
</dbReference>
<dbReference type="InterPro" id="IPR006710">
    <property type="entry name" value="Glyco_hydro_43"/>
</dbReference>
<comment type="caution">
    <text evidence="4">The sequence shown here is derived from an EMBL/GenBank/DDBJ whole genome shotgun (WGS) entry which is preliminary data.</text>
</comment>
<evidence type="ECO:0000256" key="3">
    <source>
        <dbReference type="ARBA" id="ARBA00023295"/>
    </source>
</evidence>
<evidence type="ECO:0000256" key="1">
    <source>
        <dbReference type="ARBA" id="ARBA00009865"/>
    </source>
</evidence>